<feature type="domain" description="SHOCT" evidence="2">
    <location>
        <begin position="5"/>
        <end position="32"/>
    </location>
</feature>
<dbReference type="RefSeq" id="WP_084716930.1">
    <property type="nucleotide sequence ID" value="NZ_CP034550.1"/>
</dbReference>
<keyword evidence="1" id="KW-0472">Membrane</keyword>
<accession>A0A5Q0GZ41</accession>
<dbReference type="OrthoDB" id="5996503at2"/>
<dbReference type="Proteomes" id="UP000325787">
    <property type="component" value="Chromosome"/>
</dbReference>
<dbReference type="KEGG" id="ssyi:EKG83_17085"/>
<keyword evidence="4" id="KW-1185">Reference proteome</keyword>
<keyword evidence="1" id="KW-1133">Transmembrane helix</keyword>
<proteinExistence type="predicted"/>
<evidence type="ECO:0000313" key="3">
    <source>
        <dbReference type="EMBL" id="QFZ18935.1"/>
    </source>
</evidence>
<sequence>MGVADELERLERLRRSGALSEAEFEAAKQRVLNPRSPVPHDSPGRAANRHSAFRIVATTIGVVVILYFLYFLITVLLVMG</sequence>
<dbReference type="Pfam" id="PF09851">
    <property type="entry name" value="SHOCT"/>
    <property type="match status" value="1"/>
</dbReference>
<gene>
    <name evidence="3" type="ORF">EKG83_17085</name>
</gene>
<dbReference type="InterPro" id="IPR018649">
    <property type="entry name" value="SHOCT"/>
</dbReference>
<organism evidence="3 4">
    <name type="scientific">Saccharothrix syringae</name>
    <name type="common">Nocardiopsis syringae</name>
    <dbReference type="NCBI Taxonomy" id="103733"/>
    <lineage>
        <taxon>Bacteria</taxon>
        <taxon>Bacillati</taxon>
        <taxon>Actinomycetota</taxon>
        <taxon>Actinomycetes</taxon>
        <taxon>Pseudonocardiales</taxon>
        <taxon>Pseudonocardiaceae</taxon>
        <taxon>Saccharothrix</taxon>
    </lineage>
</organism>
<protein>
    <submittedName>
        <fullName evidence="3">SHOCT domain-containing protein</fullName>
    </submittedName>
</protein>
<keyword evidence="1" id="KW-0812">Transmembrane</keyword>
<evidence type="ECO:0000313" key="4">
    <source>
        <dbReference type="Proteomes" id="UP000325787"/>
    </source>
</evidence>
<reference evidence="4" key="1">
    <citation type="journal article" date="2021" name="Curr. Microbiol.">
        <title>Complete genome of nocamycin-producing strain Saccharothrix syringae NRRL B-16468 reveals the biosynthetic potential for secondary metabolites.</title>
        <authorList>
            <person name="Mo X."/>
            <person name="Yang S."/>
        </authorList>
    </citation>
    <scope>NUCLEOTIDE SEQUENCE [LARGE SCALE GENOMIC DNA]</scope>
    <source>
        <strain evidence="4">ATCC 51364 / DSM 43886 / JCM 6844 / KCTC 9398 / NBRC 14523 / NRRL B-16468 / INA 2240</strain>
    </source>
</reference>
<feature type="transmembrane region" description="Helical" evidence="1">
    <location>
        <begin position="55"/>
        <end position="79"/>
    </location>
</feature>
<evidence type="ECO:0000256" key="1">
    <source>
        <dbReference type="SAM" id="Phobius"/>
    </source>
</evidence>
<name>A0A5Q0GZ41_SACSY</name>
<dbReference type="EMBL" id="CP034550">
    <property type="protein sequence ID" value="QFZ18935.1"/>
    <property type="molecule type" value="Genomic_DNA"/>
</dbReference>
<evidence type="ECO:0000259" key="2">
    <source>
        <dbReference type="Pfam" id="PF09851"/>
    </source>
</evidence>
<dbReference type="AlphaFoldDB" id="A0A5Q0GZ41"/>